<organism evidence="6">
    <name type="scientific">Nothobranchius furzeri</name>
    <name type="common">Turquoise killifish</name>
    <dbReference type="NCBI Taxonomy" id="105023"/>
    <lineage>
        <taxon>Eukaryota</taxon>
        <taxon>Metazoa</taxon>
        <taxon>Chordata</taxon>
        <taxon>Craniata</taxon>
        <taxon>Vertebrata</taxon>
        <taxon>Euteleostomi</taxon>
        <taxon>Actinopterygii</taxon>
        <taxon>Neopterygii</taxon>
        <taxon>Teleostei</taxon>
        <taxon>Neoteleostei</taxon>
        <taxon>Acanthomorphata</taxon>
        <taxon>Ovalentaria</taxon>
        <taxon>Atherinomorphae</taxon>
        <taxon>Cyprinodontiformes</taxon>
        <taxon>Nothobranchiidae</taxon>
        <taxon>Nothobranchius</taxon>
    </lineage>
</organism>
<feature type="compositionally biased region" description="Acidic residues" evidence="4">
    <location>
        <begin position="958"/>
        <end position="967"/>
    </location>
</feature>
<evidence type="ECO:0000256" key="4">
    <source>
        <dbReference type="SAM" id="MobiDB-lite"/>
    </source>
</evidence>
<dbReference type="Pfam" id="PF17780">
    <property type="entry name" value="OCRE"/>
    <property type="match status" value="1"/>
</dbReference>
<feature type="compositionally biased region" description="Basic and acidic residues" evidence="4">
    <location>
        <begin position="15"/>
        <end position="60"/>
    </location>
</feature>
<gene>
    <name evidence="6" type="primary">RBM6</name>
</gene>
<feature type="domain" description="C2H2-type" evidence="5">
    <location>
        <begin position="991"/>
        <end position="1021"/>
    </location>
</feature>
<feature type="compositionally biased region" description="Low complexity" evidence="4">
    <location>
        <begin position="1"/>
        <end position="14"/>
    </location>
</feature>
<accession>A0A1A8B833</accession>
<keyword evidence="3" id="KW-0479">Metal-binding</keyword>
<feature type="region of interest" description="Disordered" evidence="4">
    <location>
        <begin position="450"/>
        <end position="490"/>
    </location>
</feature>
<feature type="compositionally biased region" description="Basic and acidic residues" evidence="4">
    <location>
        <begin position="1037"/>
        <end position="1047"/>
    </location>
</feature>
<feature type="compositionally biased region" description="Basic and acidic residues" evidence="4">
    <location>
        <begin position="353"/>
        <end position="368"/>
    </location>
</feature>
<feature type="compositionally biased region" description="Basic residues" evidence="4">
    <location>
        <begin position="1054"/>
        <end position="1069"/>
    </location>
</feature>
<feature type="region of interest" description="Disordered" evidence="4">
    <location>
        <begin position="274"/>
        <end position="438"/>
    </location>
</feature>
<dbReference type="GO" id="GO:0000398">
    <property type="term" value="P:mRNA splicing, via spliceosome"/>
    <property type="evidence" value="ECO:0007669"/>
    <property type="project" value="TreeGrafter"/>
</dbReference>
<dbReference type="GO" id="GO:0005634">
    <property type="term" value="C:nucleus"/>
    <property type="evidence" value="ECO:0007669"/>
    <property type="project" value="UniProtKB-SubCell"/>
</dbReference>
<feature type="compositionally biased region" description="Polar residues" evidence="4">
    <location>
        <begin position="616"/>
        <end position="629"/>
    </location>
</feature>
<feature type="region of interest" description="Disordered" evidence="4">
    <location>
        <begin position="958"/>
        <end position="983"/>
    </location>
</feature>
<dbReference type="AlphaFoldDB" id="A0A1A8B833"/>
<evidence type="ECO:0000313" key="6">
    <source>
        <dbReference type="EMBL" id="SBP63058.1"/>
    </source>
</evidence>
<evidence type="ECO:0000256" key="1">
    <source>
        <dbReference type="ARBA" id="ARBA00004123"/>
    </source>
</evidence>
<feature type="region of interest" description="Disordered" evidence="4">
    <location>
        <begin position="576"/>
        <end position="663"/>
    </location>
</feature>
<evidence type="ECO:0000259" key="5">
    <source>
        <dbReference type="PROSITE" id="PS50157"/>
    </source>
</evidence>
<feature type="compositionally biased region" description="Basic and acidic residues" evidence="4">
    <location>
        <begin position="450"/>
        <end position="467"/>
    </location>
</feature>
<feature type="compositionally biased region" description="Polar residues" evidence="4">
    <location>
        <begin position="477"/>
        <end position="490"/>
    </location>
</feature>
<dbReference type="SUPFAM" id="SSF54928">
    <property type="entry name" value="RNA-binding domain, RBD"/>
    <property type="match status" value="1"/>
</dbReference>
<evidence type="ECO:0000256" key="3">
    <source>
        <dbReference type="PROSITE-ProRule" id="PRU00042"/>
    </source>
</evidence>
<feature type="region of interest" description="Disordered" evidence="4">
    <location>
        <begin position="1"/>
        <end position="60"/>
    </location>
</feature>
<feature type="region of interest" description="Disordered" evidence="4">
    <location>
        <begin position="1037"/>
        <end position="1101"/>
    </location>
</feature>
<comment type="subcellular location">
    <subcellularLocation>
        <location evidence="1">Nucleus</location>
    </subcellularLocation>
</comment>
<keyword evidence="3" id="KW-0863">Zinc-finger</keyword>
<dbReference type="PANTHER" id="PTHR13948:SF37">
    <property type="entry name" value="RNA-BINDING PROTEIN 6 ISOFORM X1"/>
    <property type="match status" value="1"/>
</dbReference>
<dbReference type="InterPro" id="IPR012677">
    <property type="entry name" value="Nucleotide-bd_a/b_plait_sf"/>
</dbReference>
<dbReference type="InterPro" id="IPR035979">
    <property type="entry name" value="RBD_domain_sf"/>
</dbReference>
<feature type="compositionally biased region" description="Basic and acidic residues" evidence="4">
    <location>
        <begin position="116"/>
        <end position="128"/>
    </location>
</feature>
<dbReference type="InterPro" id="IPR013087">
    <property type="entry name" value="Znf_C2H2_type"/>
</dbReference>
<feature type="compositionally biased region" description="Polar residues" evidence="4">
    <location>
        <begin position="296"/>
        <end position="305"/>
    </location>
</feature>
<dbReference type="InterPro" id="IPR041591">
    <property type="entry name" value="OCRE"/>
</dbReference>
<feature type="compositionally biased region" description="Basic and acidic residues" evidence="4">
    <location>
        <begin position="308"/>
        <end position="326"/>
    </location>
</feature>
<feature type="compositionally biased region" description="Basic and acidic residues" evidence="4">
    <location>
        <begin position="135"/>
        <end position="150"/>
    </location>
</feature>
<proteinExistence type="predicted"/>
<dbReference type="PANTHER" id="PTHR13948">
    <property type="entry name" value="RNA-BINDING PROTEIN"/>
    <property type="match status" value="1"/>
</dbReference>
<feature type="compositionally biased region" description="Basic and acidic residues" evidence="4">
    <location>
        <begin position="576"/>
        <end position="590"/>
    </location>
</feature>
<keyword evidence="3" id="KW-0862">Zinc</keyword>
<reference evidence="6" key="2">
    <citation type="submission" date="2016-06" db="EMBL/GenBank/DDBJ databases">
        <title>The genome of a short-lived fish provides insights into sex chromosome evolution and the genetic control of aging.</title>
        <authorList>
            <person name="Reichwald K."/>
            <person name="Felder M."/>
            <person name="Petzold A."/>
            <person name="Koch P."/>
            <person name="Groth M."/>
            <person name="Platzer M."/>
        </authorList>
    </citation>
    <scope>NUCLEOTIDE SEQUENCE</scope>
    <source>
        <tissue evidence="6">Brain</tissue>
    </source>
</reference>
<reference evidence="6" key="1">
    <citation type="submission" date="2016-05" db="EMBL/GenBank/DDBJ databases">
        <authorList>
            <person name="Lavstsen T."/>
            <person name="Jespersen J.S."/>
        </authorList>
    </citation>
    <scope>NUCLEOTIDE SEQUENCE</scope>
    <source>
        <tissue evidence="6">Brain</tissue>
    </source>
</reference>
<dbReference type="GO" id="GO:0003723">
    <property type="term" value="F:RNA binding"/>
    <property type="evidence" value="ECO:0007669"/>
    <property type="project" value="TreeGrafter"/>
</dbReference>
<evidence type="ECO:0000256" key="2">
    <source>
        <dbReference type="ARBA" id="ARBA00023242"/>
    </source>
</evidence>
<feature type="compositionally biased region" description="Low complexity" evidence="4">
    <location>
        <begin position="632"/>
        <end position="643"/>
    </location>
</feature>
<feature type="compositionally biased region" description="Basic and acidic residues" evidence="4">
    <location>
        <begin position="158"/>
        <end position="170"/>
    </location>
</feature>
<feature type="compositionally biased region" description="Basic and acidic residues" evidence="4">
    <location>
        <begin position="274"/>
        <end position="288"/>
    </location>
</feature>
<sequence>MGPLGPMGHMGPGHQDFHPMDRRRMDGPPMRGRDMDSRDLRGREPNRDFFRPGEEPDFSQRRQFEVCIGERMMDSSAFPGPGRDLEGMGGRDMPPWHPNDRFFDMRDRESFHHDMPRFNRPNFDERKGFPMNRMEPNDGFRDIHDRHPLDAECYDMNRPPHERRMTDIDGRGGPPLIPRGQFDSDMDFRSQPGPPPVELKDRDRSPLRYGRSDVPSVDRERLDMPSEVGGPQSSEFMGSGDSANKDEYPDSSGSPVMDYRCGEEMTLAEEWKNRQKESYKRMGSETESKFPVGFSDGSNKSNPPTFSDIDKPSFPGKDDSFTHSDRFLAMGIPPVGNKGPQDLLPKVSPLTDSLDRESKPWLEDRDPKFVPNRPNCDERFSYHQRQNEPPLGVQDPDNPFQNMKDVQLDQVPSREDLGDGHNFQRSSTLQAKDQDYRDIDYRTESGRIFEYKQKDLQPPETLLKDSKPITPPKFADSGSQDQDYRNSSLKNKASNTISVSGIPKTTMLEQILSSFAVRDGVPMQGMKVQNFPGYSYDMAYVEFLDLDDAVHFMESNKGSLKLGTRTASMKYVQPDECKRDVHESDHKVPEPLDSQLPRSDEPFEELNGSTHRHPAEQQSHTPWQRSSDLTPEAWQQQVDQQLQEQEELEQQAESLNSHDPHHRLKSVFSESKTMIIKNVKVTTTVETILKALDPFAYLDERNVRLVKGKPHAGKYGKSFCFVDMDSHEQVTRLVELLTKPKPLYIDGVRVHAEVARPLKNPNIRRDFDKQGALPPGIPSEAGMIVMQLYPQPLHYLPPPLPHAGAPPGAVGAMPGDLVTGCLPPALPSDPSLSQGVDFGKTAAVAPVYSTEGLHVSPDAAGTTTTSTDGSQLYVCGSEVPDTSNYLFDSTSGFFYDPETTLYYDPNSRAAARCIVPQKIGLEVQQCVFMALIVTVERNNIKRPMGSLGLLASDYGAGSDEEVEEDREEAAKTSQKSQPEEKGDKLTDWKKMACLLCRRQFPNKDALIRHQQLSDLHKQNMEIHLKIKRSKKELEALENQEKKLHSKEPSGSPEKKKRKHYHHHSHKRSNTRAGSSGETNQVSERPGLGAEPVQQQKKEPVVWDHTTYKQAVRKAMFARFKELE</sequence>
<name>A0A1A8B833_NOTFU</name>
<dbReference type="Gene3D" id="3.30.70.330">
    <property type="match status" value="1"/>
</dbReference>
<dbReference type="GO" id="GO:0008270">
    <property type="term" value="F:zinc ion binding"/>
    <property type="evidence" value="ECO:0007669"/>
    <property type="project" value="UniProtKB-KW"/>
</dbReference>
<feature type="compositionally biased region" description="Polar residues" evidence="4">
    <location>
        <begin position="1070"/>
        <end position="1082"/>
    </location>
</feature>
<feature type="region of interest" description="Disordered" evidence="4">
    <location>
        <begin position="116"/>
        <end position="258"/>
    </location>
</feature>
<dbReference type="EMBL" id="HADY01024573">
    <property type="protein sequence ID" value="SBP63058.1"/>
    <property type="molecule type" value="Transcribed_RNA"/>
</dbReference>
<dbReference type="PROSITE" id="PS50157">
    <property type="entry name" value="ZINC_FINGER_C2H2_2"/>
    <property type="match status" value="1"/>
</dbReference>
<protein>
    <submittedName>
        <fullName evidence="6">RNA binding motif protein 6</fullName>
    </submittedName>
</protein>
<keyword evidence="2" id="KW-0539">Nucleus</keyword>